<dbReference type="Gene3D" id="3.40.50.200">
    <property type="entry name" value="Peptidase S8/S53 domain"/>
    <property type="match status" value="1"/>
</dbReference>
<proteinExistence type="predicted"/>
<protein>
    <submittedName>
        <fullName evidence="2">Carbohydrate-binding module family 13 protein</fullName>
    </submittedName>
</protein>
<dbReference type="InterPro" id="IPR050819">
    <property type="entry name" value="Tripeptidyl-peptidase_I"/>
</dbReference>
<dbReference type="InterPro" id="IPR035992">
    <property type="entry name" value="Ricin_B-like_lectins"/>
</dbReference>
<dbReference type="Gene3D" id="2.80.10.50">
    <property type="match status" value="1"/>
</dbReference>
<dbReference type="HOGENOM" id="CLU_1070279_0_0_1"/>
<evidence type="ECO:0000313" key="3">
    <source>
        <dbReference type="Proteomes" id="UP000054279"/>
    </source>
</evidence>
<sequence length="260" mass="27911">MSLGRGIYPSRYYSVRIALQGGSNVDNTSVVAWGTSDERDEQLWFIEPVSGEADTYTVRNLCGGSYMDLSATTDGTSITGFYSTKSNSQKWVIRKESTNGQSWKQVEALVQPHPSSLAAGLTSHPQLDKNKFGVVNYEGDLAMNSDLQSFFTQFRPDAVNSTFAIQCVGGGKISTDFSSDEACLDVEWAMGFTIPTPVTVCSVGSYAEDGDAGIDNDVDCDAVTDTTPFQPSFPGGCPLFTSVGGTVGCVHDTQDDIFQS</sequence>
<keyword evidence="3" id="KW-1185">Reference proteome</keyword>
<dbReference type="InterPro" id="IPR000772">
    <property type="entry name" value="Ricin_B_lectin"/>
</dbReference>
<dbReference type="GO" id="GO:0004252">
    <property type="term" value="F:serine-type endopeptidase activity"/>
    <property type="evidence" value="ECO:0007669"/>
    <property type="project" value="InterPro"/>
</dbReference>
<dbReference type="PANTHER" id="PTHR14218">
    <property type="entry name" value="PROTEASE S8 TRIPEPTIDYL PEPTIDASE I CLN2"/>
    <property type="match status" value="1"/>
</dbReference>
<dbReference type="Pfam" id="PF14200">
    <property type="entry name" value="RicinB_lectin_2"/>
    <property type="match status" value="1"/>
</dbReference>
<evidence type="ECO:0000259" key="1">
    <source>
        <dbReference type="Pfam" id="PF14200"/>
    </source>
</evidence>
<evidence type="ECO:0000313" key="2">
    <source>
        <dbReference type="EMBL" id="KIJ39814.1"/>
    </source>
</evidence>
<dbReference type="AlphaFoldDB" id="A0A0C9UY47"/>
<reference evidence="2 3" key="1">
    <citation type="submission" date="2014-06" db="EMBL/GenBank/DDBJ databases">
        <title>Evolutionary Origins and Diversification of the Mycorrhizal Mutualists.</title>
        <authorList>
            <consortium name="DOE Joint Genome Institute"/>
            <consortium name="Mycorrhizal Genomics Consortium"/>
            <person name="Kohler A."/>
            <person name="Kuo A."/>
            <person name="Nagy L.G."/>
            <person name="Floudas D."/>
            <person name="Copeland A."/>
            <person name="Barry K.W."/>
            <person name="Cichocki N."/>
            <person name="Veneault-Fourrey C."/>
            <person name="LaButti K."/>
            <person name="Lindquist E.A."/>
            <person name="Lipzen A."/>
            <person name="Lundell T."/>
            <person name="Morin E."/>
            <person name="Murat C."/>
            <person name="Riley R."/>
            <person name="Ohm R."/>
            <person name="Sun H."/>
            <person name="Tunlid A."/>
            <person name="Henrissat B."/>
            <person name="Grigoriev I.V."/>
            <person name="Hibbett D.S."/>
            <person name="Martin F."/>
        </authorList>
    </citation>
    <scope>NUCLEOTIDE SEQUENCE [LARGE SCALE GENOMIC DNA]</scope>
    <source>
        <strain evidence="2 3">SS14</strain>
    </source>
</reference>
<dbReference type="InterPro" id="IPR036852">
    <property type="entry name" value="Peptidase_S8/S53_dom_sf"/>
</dbReference>
<feature type="domain" description="Ricin B lectin" evidence="1">
    <location>
        <begin position="19"/>
        <end position="79"/>
    </location>
</feature>
<organism evidence="2 3">
    <name type="scientific">Sphaerobolus stellatus (strain SS14)</name>
    <dbReference type="NCBI Taxonomy" id="990650"/>
    <lineage>
        <taxon>Eukaryota</taxon>
        <taxon>Fungi</taxon>
        <taxon>Dikarya</taxon>
        <taxon>Basidiomycota</taxon>
        <taxon>Agaricomycotina</taxon>
        <taxon>Agaricomycetes</taxon>
        <taxon>Phallomycetidae</taxon>
        <taxon>Geastrales</taxon>
        <taxon>Sphaerobolaceae</taxon>
        <taxon>Sphaerobolus</taxon>
    </lineage>
</organism>
<dbReference type="Proteomes" id="UP000054279">
    <property type="component" value="Unassembled WGS sequence"/>
</dbReference>
<accession>A0A0C9UY47</accession>
<dbReference type="GO" id="GO:0006508">
    <property type="term" value="P:proteolysis"/>
    <property type="evidence" value="ECO:0007669"/>
    <property type="project" value="InterPro"/>
</dbReference>
<name>A0A0C9UY47_SPHS4</name>
<dbReference type="PANTHER" id="PTHR14218:SF15">
    <property type="entry name" value="TRIPEPTIDYL-PEPTIDASE 1"/>
    <property type="match status" value="1"/>
</dbReference>
<dbReference type="GO" id="GO:0008240">
    <property type="term" value="F:tripeptidyl-peptidase activity"/>
    <property type="evidence" value="ECO:0007669"/>
    <property type="project" value="TreeGrafter"/>
</dbReference>
<dbReference type="EMBL" id="KN837149">
    <property type="protein sequence ID" value="KIJ39814.1"/>
    <property type="molecule type" value="Genomic_DNA"/>
</dbReference>
<gene>
    <name evidence="2" type="ORF">M422DRAFT_257413</name>
</gene>
<dbReference type="SUPFAM" id="SSF50370">
    <property type="entry name" value="Ricin B-like lectins"/>
    <property type="match status" value="1"/>
</dbReference>